<organism evidence="2 3">
    <name type="scientific">Wolfiporia cocos (strain MD-104)</name>
    <name type="common">Brown rot fungus</name>
    <dbReference type="NCBI Taxonomy" id="742152"/>
    <lineage>
        <taxon>Eukaryota</taxon>
        <taxon>Fungi</taxon>
        <taxon>Dikarya</taxon>
        <taxon>Basidiomycota</taxon>
        <taxon>Agaricomycotina</taxon>
        <taxon>Agaricomycetes</taxon>
        <taxon>Polyporales</taxon>
        <taxon>Phaeolaceae</taxon>
        <taxon>Wolfiporia</taxon>
    </lineage>
</organism>
<accession>A0A2H3J3C0</accession>
<keyword evidence="3" id="KW-1185">Reference proteome</keyword>
<evidence type="ECO:0000256" key="1">
    <source>
        <dbReference type="SAM" id="MobiDB-lite"/>
    </source>
</evidence>
<dbReference type="Proteomes" id="UP000218811">
    <property type="component" value="Unassembled WGS sequence"/>
</dbReference>
<reference evidence="2 3" key="1">
    <citation type="journal article" date="2012" name="Science">
        <title>The Paleozoic origin of enzymatic lignin decomposition reconstructed from 31 fungal genomes.</title>
        <authorList>
            <person name="Floudas D."/>
            <person name="Binder M."/>
            <person name="Riley R."/>
            <person name="Barry K."/>
            <person name="Blanchette R.A."/>
            <person name="Henrissat B."/>
            <person name="Martinez A.T."/>
            <person name="Otillar R."/>
            <person name="Spatafora J.W."/>
            <person name="Yadav J.S."/>
            <person name="Aerts A."/>
            <person name="Benoit I."/>
            <person name="Boyd A."/>
            <person name="Carlson A."/>
            <person name="Copeland A."/>
            <person name="Coutinho P.M."/>
            <person name="de Vries R.P."/>
            <person name="Ferreira P."/>
            <person name="Findley K."/>
            <person name="Foster B."/>
            <person name="Gaskell J."/>
            <person name="Glotzer D."/>
            <person name="Gorecki P."/>
            <person name="Heitman J."/>
            <person name="Hesse C."/>
            <person name="Hori C."/>
            <person name="Igarashi K."/>
            <person name="Jurgens J.A."/>
            <person name="Kallen N."/>
            <person name="Kersten P."/>
            <person name="Kohler A."/>
            <person name="Kuees U."/>
            <person name="Kumar T.K.A."/>
            <person name="Kuo A."/>
            <person name="LaButti K."/>
            <person name="Larrondo L.F."/>
            <person name="Lindquist E."/>
            <person name="Ling A."/>
            <person name="Lombard V."/>
            <person name="Lucas S."/>
            <person name="Lundell T."/>
            <person name="Martin R."/>
            <person name="McLaughlin D.J."/>
            <person name="Morgenstern I."/>
            <person name="Morin E."/>
            <person name="Murat C."/>
            <person name="Nagy L.G."/>
            <person name="Nolan M."/>
            <person name="Ohm R.A."/>
            <person name="Patyshakuliyeva A."/>
            <person name="Rokas A."/>
            <person name="Ruiz-Duenas F.J."/>
            <person name="Sabat G."/>
            <person name="Salamov A."/>
            <person name="Samejima M."/>
            <person name="Schmutz J."/>
            <person name="Slot J.C."/>
            <person name="St John F."/>
            <person name="Stenlid J."/>
            <person name="Sun H."/>
            <person name="Sun S."/>
            <person name="Syed K."/>
            <person name="Tsang A."/>
            <person name="Wiebenga A."/>
            <person name="Young D."/>
            <person name="Pisabarro A."/>
            <person name="Eastwood D.C."/>
            <person name="Martin F."/>
            <person name="Cullen D."/>
            <person name="Grigoriev I.V."/>
            <person name="Hibbett D.S."/>
        </authorList>
    </citation>
    <scope>NUCLEOTIDE SEQUENCE [LARGE SCALE GENOMIC DNA]</scope>
    <source>
        <strain evidence="2 3">MD-104</strain>
    </source>
</reference>
<sequence>MQPPPSSSNSTGGRPFPIYWSQVPSIKIIRQPKGRYSPAVDERCFTYCSQTARGRTEGREPWCRTVCVRHVFAHEVTRAFAAHKGQQPQSANNKIPLPPEGQHIPTLADILIGETREDGEEPPPEDVRHWEEGYYLWLSKSRWATQEKLDLMMNDLERQSEWQRYKERMTEQWEQQERQRQLKANSPAGASDAEAGAGEPQAESQEEKPASSAHTPDAMPSRRPFPDLAAQSILLPLPPPFPPIQEQVRNLLAPAHRLLNLTHESVHSGAQWKLVQRLWEKAFTEEPFVLARNVCSRMWENWKKGPPDDSL</sequence>
<feature type="region of interest" description="Disordered" evidence="1">
    <location>
        <begin position="170"/>
        <end position="224"/>
    </location>
</feature>
<dbReference type="OrthoDB" id="3171382at2759"/>
<name>A0A2H3J3C0_WOLCO</name>
<feature type="compositionally biased region" description="Basic and acidic residues" evidence="1">
    <location>
        <begin position="170"/>
        <end position="180"/>
    </location>
</feature>
<dbReference type="EMBL" id="KB467887">
    <property type="protein sequence ID" value="PCH36666.1"/>
    <property type="molecule type" value="Genomic_DNA"/>
</dbReference>
<dbReference type="OMA" id="CRSLCIR"/>
<proteinExistence type="predicted"/>
<feature type="compositionally biased region" description="Low complexity" evidence="1">
    <location>
        <begin position="186"/>
        <end position="200"/>
    </location>
</feature>
<evidence type="ECO:0000313" key="3">
    <source>
        <dbReference type="Proteomes" id="UP000218811"/>
    </source>
</evidence>
<evidence type="ECO:0000313" key="2">
    <source>
        <dbReference type="EMBL" id="PCH36666.1"/>
    </source>
</evidence>
<dbReference type="AlphaFoldDB" id="A0A2H3J3C0"/>
<protein>
    <submittedName>
        <fullName evidence="2">Uncharacterized protein</fullName>
    </submittedName>
</protein>
<gene>
    <name evidence="2" type="ORF">WOLCODRAFT_140552</name>
</gene>